<dbReference type="CDD" id="cd00085">
    <property type="entry name" value="HNHc"/>
    <property type="match status" value="1"/>
</dbReference>
<accession>A0A178M477</accession>
<dbReference type="OrthoDB" id="4775237at2"/>
<comment type="caution">
    <text evidence="3">The sequence shown here is derived from an EMBL/GenBank/DDBJ whole genome shotgun (WGS) entry which is preliminary data.</text>
</comment>
<evidence type="ECO:0000256" key="1">
    <source>
        <dbReference type="SAM" id="MobiDB-lite"/>
    </source>
</evidence>
<dbReference type="EMBL" id="LWCS01000001">
    <property type="protein sequence ID" value="OAN42184.1"/>
    <property type="molecule type" value="Genomic_DNA"/>
</dbReference>
<evidence type="ECO:0000259" key="2">
    <source>
        <dbReference type="Pfam" id="PF02720"/>
    </source>
</evidence>
<feature type="region of interest" description="Disordered" evidence="1">
    <location>
        <begin position="304"/>
        <end position="323"/>
    </location>
</feature>
<proteinExistence type="predicted"/>
<evidence type="ECO:0000313" key="4">
    <source>
        <dbReference type="Proteomes" id="UP000078396"/>
    </source>
</evidence>
<protein>
    <recommendedName>
        <fullName evidence="2">DUF222 domain-containing protein</fullName>
    </recommendedName>
</protein>
<dbReference type="InterPro" id="IPR003615">
    <property type="entry name" value="HNH_nuc"/>
</dbReference>
<organism evidence="3 4">
    <name type="scientific">Mycolicibacterium iranicum</name>
    <name type="common">Mycobacterium iranicum</name>
    <dbReference type="NCBI Taxonomy" id="912594"/>
    <lineage>
        <taxon>Bacteria</taxon>
        <taxon>Bacillati</taxon>
        <taxon>Actinomycetota</taxon>
        <taxon>Actinomycetes</taxon>
        <taxon>Mycobacteriales</taxon>
        <taxon>Mycobacteriaceae</taxon>
        <taxon>Mycolicibacterium</taxon>
    </lineage>
</organism>
<name>A0A178M477_MYCIR</name>
<gene>
    <name evidence="3" type="ORF">A4X20_00200</name>
</gene>
<dbReference type="RefSeq" id="WP_064279527.1">
    <property type="nucleotide sequence ID" value="NZ_LWCS01000001.1"/>
</dbReference>
<dbReference type="Pfam" id="PF02720">
    <property type="entry name" value="DUF222"/>
    <property type="match status" value="1"/>
</dbReference>
<feature type="domain" description="DUF222" evidence="2">
    <location>
        <begin position="32"/>
        <end position="274"/>
    </location>
</feature>
<reference evidence="3 4" key="1">
    <citation type="submission" date="2016-04" db="EMBL/GenBank/DDBJ databases">
        <title>Draft Genome Sequences of Staphylococcus capitis Strain H36, S. capitis Strain H65, S. cohnii Strain H62, S. hominis Strain H69, Mycobacterium iranicum Strain H39, Plantibacter sp. Strain H53, Pseudomonas oryzihabitans Strain H72, and Microbacterium sp. Strain H83, isolated from residential settings.</title>
        <authorList>
            <person name="Lymperopoulou D."/>
            <person name="Adams R.I."/>
            <person name="Lindow S."/>
            <person name="Coil D.A."/>
            <person name="Jospin G."/>
            <person name="Eisen J.A."/>
        </authorList>
    </citation>
    <scope>NUCLEOTIDE SEQUENCE [LARGE SCALE GENOMIC DNA]</scope>
    <source>
        <strain evidence="3 4">H39</strain>
    </source>
</reference>
<sequence length="523" mass="56595">MFEGLPDSALCAEMADVEIDAAISAWTDAIASASAHRLLLIAEKTRRNYDEDWESLEDTEAAWNSAAAEISLASKISHGRASGDMEVGLALTRLPRIAAVFLAGQISEFLVRRIVHRTANIQDTDVLAEVESEIVERAVHWGGLSKQKLDDAIDVWVDCHDPGALRRTRARVRDRGVSIGDSKEGVTEIIARLKGPDAALYWRRITLMAQGVCPEDPRTLDQRRADAHGALGAGFFHLACECGSPDCPAAADDGRGSQVVVHIYAENAALSASPDPLTDGEDPASDTHENGEDPEVAATELAATEGSDAEASDAAAQADRPTAFLRPPPGVIVGFGLVPAEEIAARITRGANARHLTSPTIKPQSGYRPSTALDEWARARDLTCRFPHCDRPAAYADFDHTVPWPVGPTHASAGKLLCRQHHLAKTFWAGWSELQHPDGTVIWTTPTGRTYTTRPGSALLFPTADTTSAPIDVPAQEPTSARKINTMPTRRKRNRARAISYRITAERALNDAYVAERNKPPPF</sequence>
<evidence type="ECO:0000313" key="3">
    <source>
        <dbReference type="EMBL" id="OAN42184.1"/>
    </source>
</evidence>
<dbReference type="Proteomes" id="UP000078396">
    <property type="component" value="Unassembled WGS sequence"/>
</dbReference>
<dbReference type="InterPro" id="IPR003870">
    <property type="entry name" value="DUF222"/>
</dbReference>
<feature type="compositionally biased region" description="Low complexity" evidence="1">
    <location>
        <begin position="312"/>
        <end position="323"/>
    </location>
</feature>
<dbReference type="AlphaFoldDB" id="A0A178M477"/>
<feature type="region of interest" description="Disordered" evidence="1">
    <location>
        <begin position="271"/>
        <end position="293"/>
    </location>
</feature>